<dbReference type="AlphaFoldDB" id="A0A250ICN3"/>
<proteinExistence type="predicted"/>
<name>A0A250ICN3_9BACT</name>
<organism evidence="1 2">
    <name type="scientific">Melittangium boletus DSM 14713</name>
    <dbReference type="NCBI Taxonomy" id="1294270"/>
    <lineage>
        <taxon>Bacteria</taxon>
        <taxon>Pseudomonadati</taxon>
        <taxon>Myxococcota</taxon>
        <taxon>Myxococcia</taxon>
        <taxon>Myxococcales</taxon>
        <taxon>Cystobacterineae</taxon>
        <taxon>Archangiaceae</taxon>
        <taxon>Melittangium</taxon>
    </lineage>
</organism>
<dbReference type="RefSeq" id="WP_170115518.1">
    <property type="nucleotide sequence ID" value="NZ_CP022163.1"/>
</dbReference>
<sequence>MVLFHAIHPTGGSRPSYLLSGSDPTALTENLSVDGRLWPLLVAKFGPDSQATDLEAYLEVRNEWLRRREPHVHVLDVRELSLSQVCSSIRQRYIDWLREHADTLRPCLLGSAYLLRSPEGRIMTSLIRHCAGMNSPYVITPTQSQAITWAAERLQDAGLAPAATRVRAAFSIPAS</sequence>
<protein>
    <submittedName>
        <fullName evidence="1">Uncharacterized protein</fullName>
    </submittedName>
</protein>
<dbReference type="KEGG" id="mbd:MEBOL_003064"/>
<evidence type="ECO:0000313" key="2">
    <source>
        <dbReference type="Proteomes" id="UP000217289"/>
    </source>
</evidence>
<dbReference type="Proteomes" id="UP000217289">
    <property type="component" value="Chromosome"/>
</dbReference>
<gene>
    <name evidence="1" type="ORF">MEBOL_003064</name>
</gene>
<evidence type="ECO:0000313" key="1">
    <source>
        <dbReference type="EMBL" id="ATB29609.1"/>
    </source>
</evidence>
<reference evidence="1 2" key="1">
    <citation type="submission" date="2017-06" db="EMBL/GenBank/DDBJ databases">
        <authorList>
            <person name="Kim H.J."/>
            <person name="Triplett B.A."/>
        </authorList>
    </citation>
    <scope>NUCLEOTIDE SEQUENCE [LARGE SCALE GENOMIC DNA]</scope>
    <source>
        <strain evidence="1 2">DSM 14713</strain>
    </source>
</reference>
<accession>A0A250ICN3</accession>
<keyword evidence="2" id="KW-1185">Reference proteome</keyword>
<dbReference type="EMBL" id="CP022163">
    <property type="protein sequence ID" value="ATB29609.1"/>
    <property type="molecule type" value="Genomic_DNA"/>
</dbReference>